<name>A0A839AAX4_9HYPH</name>
<dbReference type="InterPro" id="IPR011044">
    <property type="entry name" value="Quino_amine_DH_bsu"/>
</dbReference>
<dbReference type="Gene3D" id="2.130.10.10">
    <property type="entry name" value="YVTN repeat-like/Quinoprotein amine dehydrogenase"/>
    <property type="match status" value="1"/>
</dbReference>
<dbReference type="Proteomes" id="UP000541109">
    <property type="component" value="Unassembled WGS sequence"/>
</dbReference>
<dbReference type="PROSITE" id="PS51318">
    <property type="entry name" value="TAT"/>
    <property type="match status" value="1"/>
</dbReference>
<sequence length="381" mass="39938">MLSTEIDRRHFLTMLAAGSAGLVLSGRQAAALGVFDAAAGEPLFAGARREADGSHSIAVVTPEGLEALKIPLPGRGHDIAFSPDGRQAIAFARRPGTFAVAFDVEGRREPVVVSAPTGRHFYGHGVYSPDGRLVYATENDFASARGLLGVYDVSGETPRRIGEIATGGVGPHDVLLSADGRTLVVANGGIETRPETGREKLNLATMEPNVTFIDRENGAILASHKLDKALHQLSLRHMALDPSGTVWIGGQYEGPEGDRPPLLVRLSRDVGPALFSAPDPVQALLANYVGSVAVNASGDVVATSHPRGNRILYWSTADGSFLGAQIMVDACGLAPIEETGFLISDGNGQLSYSDDPASSPDALSVAAGISWDNHLVPLKRA</sequence>
<evidence type="ECO:0000313" key="2">
    <source>
        <dbReference type="Proteomes" id="UP000541109"/>
    </source>
</evidence>
<organism evidence="1 2">
    <name type="scientific">Stappia albiluteola</name>
    <dbReference type="NCBI Taxonomy" id="2758565"/>
    <lineage>
        <taxon>Bacteria</taxon>
        <taxon>Pseudomonadati</taxon>
        <taxon>Pseudomonadota</taxon>
        <taxon>Alphaproteobacteria</taxon>
        <taxon>Hyphomicrobiales</taxon>
        <taxon>Stappiaceae</taxon>
        <taxon>Stappia</taxon>
    </lineage>
</organism>
<dbReference type="InterPro" id="IPR008311">
    <property type="entry name" value="UCP028101"/>
</dbReference>
<protein>
    <submittedName>
        <fullName evidence="1">DUF1513 domain-containing protein</fullName>
    </submittedName>
</protein>
<dbReference type="SUPFAM" id="SSF50969">
    <property type="entry name" value="YVTN repeat-like/Quinoprotein amine dehydrogenase"/>
    <property type="match status" value="1"/>
</dbReference>
<proteinExistence type="predicted"/>
<accession>A0A839AAX4</accession>
<reference evidence="1 2" key="1">
    <citation type="submission" date="2020-07" db="EMBL/GenBank/DDBJ databases">
        <title>Stappia sp., F7233, whole genome shotgun sequencing project.</title>
        <authorList>
            <person name="Jiang S."/>
            <person name="Liu Z.W."/>
            <person name="Du Z.J."/>
        </authorList>
    </citation>
    <scope>NUCLEOTIDE SEQUENCE [LARGE SCALE GENOMIC DNA]</scope>
    <source>
        <strain evidence="1 2">F7233</strain>
    </source>
</reference>
<dbReference type="EMBL" id="JACFXV010000031">
    <property type="protein sequence ID" value="MBA5775879.1"/>
    <property type="molecule type" value="Genomic_DNA"/>
</dbReference>
<gene>
    <name evidence="1" type="ORF">H2509_01925</name>
</gene>
<dbReference type="InterPro" id="IPR015943">
    <property type="entry name" value="WD40/YVTN_repeat-like_dom_sf"/>
</dbReference>
<evidence type="ECO:0000313" key="1">
    <source>
        <dbReference type="EMBL" id="MBA5775879.1"/>
    </source>
</evidence>
<dbReference type="PIRSF" id="PIRSF028101">
    <property type="entry name" value="UCP028101"/>
    <property type="match status" value="1"/>
</dbReference>
<dbReference type="Pfam" id="PF07433">
    <property type="entry name" value="DUF1513"/>
    <property type="match status" value="1"/>
</dbReference>
<dbReference type="InterPro" id="IPR006311">
    <property type="entry name" value="TAT_signal"/>
</dbReference>
<dbReference type="RefSeq" id="WP_182161741.1">
    <property type="nucleotide sequence ID" value="NZ_JACFXV010000031.1"/>
</dbReference>
<dbReference type="AlphaFoldDB" id="A0A839AAX4"/>
<keyword evidence="2" id="KW-1185">Reference proteome</keyword>
<comment type="caution">
    <text evidence="1">The sequence shown here is derived from an EMBL/GenBank/DDBJ whole genome shotgun (WGS) entry which is preliminary data.</text>
</comment>